<dbReference type="AlphaFoldDB" id="A0A433QB45"/>
<dbReference type="SUPFAM" id="SSF56399">
    <property type="entry name" value="ADP-ribosylation"/>
    <property type="match status" value="1"/>
</dbReference>
<organism evidence="1 2">
    <name type="scientific">Jimgerdemannia flammicorona</name>
    <dbReference type="NCBI Taxonomy" id="994334"/>
    <lineage>
        <taxon>Eukaryota</taxon>
        <taxon>Fungi</taxon>
        <taxon>Fungi incertae sedis</taxon>
        <taxon>Mucoromycota</taxon>
        <taxon>Mucoromycotina</taxon>
        <taxon>Endogonomycetes</taxon>
        <taxon>Endogonales</taxon>
        <taxon>Endogonaceae</taxon>
        <taxon>Jimgerdemannia</taxon>
    </lineage>
</organism>
<protein>
    <recommendedName>
        <fullName evidence="3">PARP catalytic domain-containing protein</fullName>
    </recommendedName>
</protein>
<keyword evidence="2" id="KW-1185">Reference proteome</keyword>
<accession>A0A433QB45</accession>
<dbReference type="EMBL" id="RBNJ01009195">
    <property type="protein sequence ID" value="RUS27030.1"/>
    <property type="molecule type" value="Genomic_DNA"/>
</dbReference>
<evidence type="ECO:0000313" key="1">
    <source>
        <dbReference type="EMBL" id="RUS27030.1"/>
    </source>
</evidence>
<dbReference type="Proteomes" id="UP000274822">
    <property type="component" value="Unassembled WGS sequence"/>
</dbReference>
<dbReference type="Gene3D" id="3.90.228.10">
    <property type="match status" value="1"/>
</dbReference>
<gene>
    <name evidence="1" type="ORF">BC938DRAFT_483800</name>
</gene>
<comment type="caution">
    <text evidence="1">The sequence shown here is derived from an EMBL/GenBank/DDBJ whole genome shotgun (WGS) entry which is preliminary data.</text>
</comment>
<reference evidence="1 2" key="1">
    <citation type="journal article" date="2018" name="New Phytol.">
        <title>Phylogenomics of Endogonaceae and evolution of mycorrhizas within Mucoromycota.</title>
        <authorList>
            <person name="Chang Y."/>
            <person name="Desiro A."/>
            <person name="Na H."/>
            <person name="Sandor L."/>
            <person name="Lipzen A."/>
            <person name="Clum A."/>
            <person name="Barry K."/>
            <person name="Grigoriev I.V."/>
            <person name="Martin F.M."/>
            <person name="Stajich J.E."/>
            <person name="Smith M.E."/>
            <person name="Bonito G."/>
            <person name="Spatafora J.W."/>
        </authorList>
    </citation>
    <scope>NUCLEOTIDE SEQUENCE [LARGE SCALE GENOMIC DNA]</scope>
    <source>
        <strain evidence="1 2">AD002</strain>
    </source>
</reference>
<proteinExistence type="predicted"/>
<evidence type="ECO:0000313" key="2">
    <source>
        <dbReference type="Proteomes" id="UP000274822"/>
    </source>
</evidence>
<evidence type="ECO:0008006" key="3">
    <source>
        <dbReference type="Google" id="ProtNLM"/>
    </source>
</evidence>
<sequence>MQYRLYPFPKCFCFLPYSIFKYRIARVRKVSNPALRTSFHAYRSKLLQQGRDATVKRAFHSTLSTVTHKGETDTGWFGSGLYFSAYPDYTFCYNNKPPRPLQEGDKGSVILFDVCLGKIKKLTGLNMGGTLTPGYNSPMSPKGCEWVISDQNQCSPRFILDFVVERLPLKKKLSGKIWEDGEAI</sequence>
<name>A0A433QB45_9FUNG</name>